<sequence>AIVKAVQKQHRPVQIELEGVREQPDFAAIIAKTVESFTQLTINIPRILVVPKGVVKAGFKPFTLKLDALNYPAVSEDLWIQHLRTNQFDVVTMGNGGIEEKRLEDYVVSGLVDIDDVSYDDQADLLYDLAAQTVKHFCSYLSEDETGKVLRCYQRPIAKFIFAQMQEHSWEDAVDYEVVVSKGFMELKPSAYTYSVNEPPADYLVSPADKSNMSKYVFGGFKRCL</sequence>
<feature type="non-terminal residue" evidence="1">
    <location>
        <position position="225"/>
    </location>
</feature>
<proteinExistence type="predicted"/>
<gene>
    <name evidence="1" type="ORF">B1A_16974</name>
</gene>
<protein>
    <submittedName>
        <fullName evidence="1">Type III restriction protein res subunit</fullName>
    </submittedName>
</protein>
<reference evidence="1" key="1">
    <citation type="submission" date="2013-08" db="EMBL/GenBank/DDBJ databases">
        <authorList>
            <person name="Mendez C."/>
            <person name="Richter M."/>
            <person name="Ferrer M."/>
            <person name="Sanchez J."/>
        </authorList>
    </citation>
    <scope>NUCLEOTIDE SEQUENCE</scope>
</reference>
<dbReference type="EMBL" id="AUZX01012480">
    <property type="protein sequence ID" value="EQD39183.1"/>
    <property type="molecule type" value="Genomic_DNA"/>
</dbReference>
<comment type="caution">
    <text evidence="1">The sequence shown here is derived from an EMBL/GenBank/DDBJ whole genome shotgun (WGS) entry which is preliminary data.</text>
</comment>
<dbReference type="AlphaFoldDB" id="T0Z1R7"/>
<accession>T0Z1R7</accession>
<evidence type="ECO:0000313" key="1">
    <source>
        <dbReference type="EMBL" id="EQD39183.1"/>
    </source>
</evidence>
<name>T0Z1R7_9ZZZZ</name>
<reference evidence="1" key="2">
    <citation type="journal article" date="2014" name="ISME J.">
        <title>Microbial stratification in low pH oxic and suboxic macroscopic growths along an acid mine drainage.</title>
        <authorList>
            <person name="Mendez-Garcia C."/>
            <person name="Mesa V."/>
            <person name="Sprenger R.R."/>
            <person name="Richter M."/>
            <person name="Diez M.S."/>
            <person name="Solano J."/>
            <person name="Bargiela R."/>
            <person name="Golyshina O.V."/>
            <person name="Manteca A."/>
            <person name="Ramos J.L."/>
            <person name="Gallego J.R."/>
            <person name="Llorente I."/>
            <person name="Martins Dos Santos V.A."/>
            <person name="Jensen O.N."/>
            <person name="Pelaez A.I."/>
            <person name="Sanchez J."/>
            <person name="Ferrer M."/>
        </authorList>
    </citation>
    <scope>NUCLEOTIDE SEQUENCE</scope>
</reference>
<feature type="non-terminal residue" evidence="1">
    <location>
        <position position="1"/>
    </location>
</feature>
<organism evidence="1">
    <name type="scientific">mine drainage metagenome</name>
    <dbReference type="NCBI Taxonomy" id="410659"/>
    <lineage>
        <taxon>unclassified sequences</taxon>
        <taxon>metagenomes</taxon>
        <taxon>ecological metagenomes</taxon>
    </lineage>
</organism>